<evidence type="ECO:0000256" key="1">
    <source>
        <dbReference type="SAM" id="Phobius"/>
    </source>
</evidence>
<feature type="transmembrane region" description="Helical" evidence="1">
    <location>
        <begin position="6"/>
        <end position="25"/>
    </location>
</feature>
<name>A0A656Z9U3_9PROT</name>
<evidence type="ECO:0000313" key="3">
    <source>
        <dbReference type="Proteomes" id="UP000243416"/>
    </source>
</evidence>
<feature type="transmembrane region" description="Helical" evidence="1">
    <location>
        <begin position="102"/>
        <end position="122"/>
    </location>
</feature>
<organism evidence="2 3">
    <name type="scientific">Sterolibacterium denitrificans</name>
    <dbReference type="NCBI Taxonomy" id="157592"/>
    <lineage>
        <taxon>Bacteria</taxon>
        <taxon>Pseudomonadati</taxon>
        <taxon>Pseudomonadota</taxon>
        <taxon>Betaproteobacteria</taxon>
        <taxon>Nitrosomonadales</taxon>
        <taxon>Sterolibacteriaceae</taxon>
        <taxon>Sterolibacterium</taxon>
    </lineage>
</organism>
<evidence type="ECO:0000313" key="2">
    <source>
        <dbReference type="EMBL" id="KYC29136.1"/>
    </source>
</evidence>
<feature type="transmembrane region" description="Helical" evidence="1">
    <location>
        <begin position="128"/>
        <end position="152"/>
    </location>
</feature>
<keyword evidence="1" id="KW-0812">Transmembrane</keyword>
<reference evidence="2 3" key="1">
    <citation type="journal article" date="2016" name="ISME J.">
        <title>Integrated multi-omics analyses reveal the biochemical mechanisms and phylogenetic relevance of anaerobic androgen biodegradation in the environment.</title>
        <authorList>
            <person name="Yang F.C."/>
            <person name="Chen Y.L."/>
            <person name="Tang S.L."/>
            <person name="Yu C.P."/>
            <person name="Wang P.H."/>
            <person name="Ismail W."/>
            <person name="Wang C.H."/>
            <person name="Ding J.Y."/>
            <person name="Yang C.Y."/>
            <person name="Yang C.Y."/>
            <person name="Chiang Y.R."/>
        </authorList>
    </citation>
    <scope>NUCLEOTIDE SEQUENCE [LARGE SCALE GENOMIC DNA]</scope>
    <source>
        <strain evidence="2 3">DSM 13999</strain>
    </source>
</reference>
<comment type="caution">
    <text evidence="2">The sequence shown here is derived from an EMBL/GenBank/DDBJ whole genome shotgun (WGS) entry which is preliminary data.</text>
</comment>
<proteinExistence type="predicted"/>
<dbReference type="AlphaFoldDB" id="A0A656Z9U3"/>
<keyword evidence="3" id="KW-1185">Reference proteome</keyword>
<protein>
    <submittedName>
        <fullName evidence="2">Uncharacterized protein</fullName>
    </submittedName>
</protein>
<feature type="transmembrane region" description="Helical" evidence="1">
    <location>
        <begin position="164"/>
        <end position="190"/>
    </location>
</feature>
<dbReference type="Proteomes" id="UP000243416">
    <property type="component" value="Unassembled WGS sequence"/>
</dbReference>
<gene>
    <name evidence="2" type="ORF">ACY05_00740</name>
</gene>
<sequence length="199" mass="23230">MLGGFSVVYLLVIFFLSLNMLVCLWERVLYLRIDLIEKKNADYRRRFPADKNRPVLDFIFSKVAFSNLFSADYWSDVWATYSLFDGSYADKRTLGFNLDVGNGYWTLIPCLLLHLGFTYHFLPPNVIGIIALCFFYQVVYCTSVYWFSFFNVGRQRLNSRNENLVYIWGTNCPWVLFGLVGMYAAVRLILDNSWAVFGN</sequence>
<accession>A0A656Z9U3</accession>
<keyword evidence="1" id="KW-0472">Membrane</keyword>
<dbReference type="EMBL" id="LFZK01000001">
    <property type="protein sequence ID" value="KYC29136.1"/>
    <property type="molecule type" value="Genomic_DNA"/>
</dbReference>
<keyword evidence="1" id="KW-1133">Transmembrane helix</keyword>